<reference evidence="6" key="1">
    <citation type="submission" date="2014-01" db="EMBL/GenBank/DDBJ databases">
        <title>The Genome Sequence of Anopheles melas CM1001059_A (V2).</title>
        <authorList>
            <consortium name="The Broad Institute Genomics Platform"/>
            <person name="Neafsey D.E."/>
            <person name="Besansky N."/>
            <person name="Howell P."/>
            <person name="Walton C."/>
            <person name="Young S.K."/>
            <person name="Zeng Q."/>
            <person name="Gargeya S."/>
            <person name="Fitzgerald M."/>
            <person name="Haas B."/>
            <person name="Abouelleil A."/>
            <person name="Allen A.W."/>
            <person name="Alvarado L."/>
            <person name="Arachchi H.M."/>
            <person name="Berlin A.M."/>
            <person name="Chapman S.B."/>
            <person name="Gainer-Dewar J."/>
            <person name="Goldberg J."/>
            <person name="Griggs A."/>
            <person name="Gujja S."/>
            <person name="Hansen M."/>
            <person name="Howarth C."/>
            <person name="Imamovic A."/>
            <person name="Ireland A."/>
            <person name="Larimer J."/>
            <person name="McCowan C."/>
            <person name="Murphy C."/>
            <person name="Pearson M."/>
            <person name="Poon T.W."/>
            <person name="Priest M."/>
            <person name="Roberts A."/>
            <person name="Saif S."/>
            <person name="Shea T."/>
            <person name="Sisk P."/>
            <person name="Sykes S."/>
            <person name="Wortman J."/>
            <person name="Nusbaum C."/>
            <person name="Birren B."/>
        </authorList>
    </citation>
    <scope>NUCLEOTIDE SEQUENCE [LARGE SCALE GENOMIC DNA]</scope>
    <source>
        <strain evidence="6">CM1001059</strain>
    </source>
</reference>
<dbReference type="SMART" id="SM00701">
    <property type="entry name" value="PGRP"/>
    <property type="match status" value="1"/>
</dbReference>
<dbReference type="EnsemblMetazoa" id="AMEC023377-RA">
    <property type="protein sequence ID" value="AMEC023377-PA"/>
    <property type="gene ID" value="AMEC023377"/>
</dbReference>
<dbReference type="SUPFAM" id="SSF55846">
    <property type="entry name" value="N-acetylmuramoyl-L-alanine amidase-like"/>
    <property type="match status" value="1"/>
</dbReference>
<evidence type="ECO:0000313" key="6">
    <source>
        <dbReference type="Proteomes" id="UP000075902"/>
    </source>
</evidence>
<evidence type="ECO:0000256" key="3">
    <source>
        <dbReference type="ARBA" id="ARBA00022859"/>
    </source>
</evidence>
<organism evidence="5 6">
    <name type="scientific">Anopheles melas</name>
    <dbReference type="NCBI Taxonomy" id="34690"/>
    <lineage>
        <taxon>Eukaryota</taxon>
        <taxon>Metazoa</taxon>
        <taxon>Ecdysozoa</taxon>
        <taxon>Arthropoda</taxon>
        <taxon>Hexapoda</taxon>
        <taxon>Insecta</taxon>
        <taxon>Pterygota</taxon>
        <taxon>Neoptera</taxon>
        <taxon>Endopterygota</taxon>
        <taxon>Diptera</taxon>
        <taxon>Nematocera</taxon>
        <taxon>Culicoidea</taxon>
        <taxon>Culicidae</taxon>
        <taxon>Anophelinae</taxon>
        <taxon>Anopheles</taxon>
    </lineage>
</organism>
<sequence length="143" mass="16542">MHCSFQAACRLRVRLIQEFHMDGKNYDDITYNFLIGGDGHIYEGRNWHKIGATIPGYNSRSITVAFVGEYNYGGKPTKKQIELLKYLLHFGAKERHLKEGYRIYASEQLDPTVGTGKWLIEALHSLPQFVDKEQNKDQQPDHE</sequence>
<dbReference type="AlphaFoldDB" id="A0A9I3LE44"/>
<evidence type="ECO:0000259" key="4">
    <source>
        <dbReference type="SMART" id="SM00701"/>
    </source>
</evidence>
<evidence type="ECO:0000256" key="2">
    <source>
        <dbReference type="ARBA" id="ARBA00022588"/>
    </source>
</evidence>
<dbReference type="CDD" id="cd06583">
    <property type="entry name" value="PGRP"/>
    <property type="match status" value="1"/>
</dbReference>
<evidence type="ECO:0000256" key="1">
    <source>
        <dbReference type="ARBA" id="ARBA00007553"/>
    </source>
</evidence>
<dbReference type="GO" id="GO:0045087">
    <property type="term" value="P:innate immune response"/>
    <property type="evidence" value="ECO:0007669"/>
    <property type="project" value="UniProtKB-KW"/>
</dbReference>
<keyword evidence="2" id="KW-0399">Innate immunity</keyword>
<dbReference type="InterPro" id="IPR002502">
    <property type="entry name" value="Amidase_domain"/>
</dbReference>
<protein>
    <recommendedName>
        <fullName evidence="4">Peptidoglycan recognition protein family domain-containing protein</fullName>
    </recommendedName>
</protein>
<feature type="domain" description="Peptidoglycan recognition protein family" evidence="4">
    <location>
        <begin position="1"/>
        <end position="110"/>
    </location>
</feature>
<reference evidence="5" key="2">
    <citation type="submission" date="2023-03" db="UniProtKB">
        <authorList>
            <consortium name="EnsemblMetazoa"/>
        </authorList>
    </citation>
    <scope>IDENTIFICATION</scope>
    <source>
        <strain evidence="5">CM1001059</strain>
    </source>
</reference>
<name>A0A9I3LE44_9DIPT</name>
<dbReference type="GO" id="GO:0008270">
    <property type="term" value="F:zinc ion binding"/>
    <property type="evidence" value="ECO:0007669"/>
    <property type="project" value="InterPro"/>
</dbReference>
<keyword evidence="3" id="KW-0391">Immunity</keyword>
<proteinExistence type="inferred from homology"/>
<dbReference type="PANTHER" id="PTHR11022:SF41">
    <property type="entry name" value="PEPTIDOGLYCAN-RECOGNITION PROTEIN LC-RELATED"/>
    <property type="match status" value="1"/>
</dbReference>
<keyword evidence="6" id="KW-1185">Reference proteome</keyword>
<dbReference type="GO" id="GO:0009253">
    <property type="term" value="P:peptidoglycan catabolic process"/>
    <property type="evidence" value="ECO:0007669"/>
    <property type="project" value="InterPro"/>
</dbReference>
<dbReference type="Gene3D" id="3.40.80.10">
    <property type="entry name" value="Peptidoglycan recognition protein-like"/>
    <property type="match status" value="1"/>
</dbReference>
<accession>A0A9I3LE44</accession>
<dbReference type="InterPro" id="IPR036505">
    <property type="entry name" value="Amidase/PGRP_sf"/>
</dbReference>
<dbReference type="Pfam" id="PF01510">
    <property type="entry name" value="Amidase_2"/>
    <property type="match status" value="1"/>
</dbReference>
<dbReference type="Proteomes" id="UP000075902">
    <property type="component" value="Unassembled WGS sequence"/>
</dbReference>
<dbReference type="InterPro" id="IPR015510">
    <property type="entry name" value="PGRP"/>
</dbReference>
<evidence type="ECO:0000313" key="5">
    <source>
        <dbReference type="EnsemblMetazoa" id="AMEC023377-PA"/>
    </source>
</evidence>
<dbReference type="InterPro" id="IPR006619">
    <property type="entry name" value="PGRP_domain_met/bac"/>
</dbReference>
<dbReference type="GO" id="GO:0008745">
    <property type="term" value="F:N-acetylmuramoyl-L-alanine amidase activity"/>
    <property type="evidence" value="ECO:0007669"/>
    <property type="project" value="InterPro"/>
</dbReference>
<dbReference type="PANTHER" id="PTHR11022">
    <property type="entry name" value="PEPTIDOGLYCAN RECOGNITION PROTEIN"/>
    <property type="match status" value="1"/>
</dbReference>
<comment type="similarity">
    <text evidence="1">Belongs to the N-acetylmuramoyl-L-alanine amidase 2 family.</text>
</comment>